<dbReference type="Pfam" id="PF05834">
    <property type="entry name" value="Lycopene_cycl"/>
    <property type="match status" value="1"/>
</dbReference>
<organism evidence="1 2">
    <name type="scientific">Flaviaesturariibacter flavus</name>
    <dbReference type="NCBI Taxonomy" id="2502780"/>
    <lineage>
        <taxon>Bacteria</taxon>
        <taxon>Pseudomonadati</taxon>
        <taxon>Bacteroidota</taxon>
        <taxon>Chitinophagia</taxon>
        <taxon>Chitinophagales</taxon>
        <taxon>Chitinophagaceae</taxon>
        <taxon>Flaviaestuariibacter</taxon>
    </lineage>
</organism>
<proteinExistence type="predicted"/>
<protein>
    <submittedName>
        <fullName evidence="1">Lycopene cyclase</fullName>
    </submittedName>
</protein>
<accession>A0A4R1BB39</accession>
<reference evidence="1 2" key="1">
    <citation type="submission" date="2019-03" db="EMBL/GenBank/DDBJ databases">
        <authorList>
            <person name="Kim M.K.M."/>
        </authorList>
    </citation>
    <scope>NUCLEOTIDE SEQUENCE [LARGE SCALE GENOMIC DNA]</scope>
    <source>
        <strain evidence="1 2">17J68-12</strain>
    </source>
</reference>
<sequence>MTPISSTELLPDYDLLFAGAGCAALSLLHRMAAEGLLAGKRVLLVDRDVKERNDRTWCFWERGAGPFESIVHHRWEQLGFHADAFSRTLNLGPYAYKVIRGADFYRHCRAVLEGFPDVHFLQAPVSAAGSDAGGAWLGAAGKTVQAPWLFNSIYTRPAPAPSTHWLLQHFKGWLIETAEPAFDPGRATLMDFRTGQEAGTAFVYVLPFSERRALVEYTLFTGELLPAAAYDAALAAYVRDRLGLSGYTVLEAETGVIPMTNHRFPAGEGRVINLGTAGGQTKGSSGYTFRNIQKHSAALVRRLKATGSPVGAGSAPGRFHFYDSVLLDVLAHGKVRGADIFTDLFRRNDPQKVLRFLDNESNLGEELGIIASLPTAPFARAALRQLTGL</sequence>
<dbReference type="EMBL" id="SJZI01000042">
    <property type="protein sequence ID" value="TCJ14205.1"/>
    <property type="molecule type" value="Genomic_DNA"/>
</dbReference>
<name>A0A4R1BB39_9BACT</name>
<dbReference type="Proteomes" id="UP000295334">
    <property type="component" value="Unassembled WGS sequence"/>
</dbReference>
<dbReference type="SUPFAM" id="SSF51905">
    <property type="entry name" value="FAD/NAD(P)-binding domain"/>
    <property type="match status" value="1"/>
</dbReference>
<keyword evidence="2" id="KW-1185">Reference proteome</keyword>
<dbReference type="OrthoDB" id="24355at2"/>
<comment type="caution">
    <text evidence="1">The sequence shown here is derived from an EMBL/GenBank/DDBJ whole genome shotgun (WGS) entry which is preliminary data.</text>
</comment>
<evidence type="ECO:0000313" key="1">
    <source>
        <dbReference type="EMBL" id="TCJ14205.1"/>
    </source>
</evidence>
<dbReference type="InterPro" id="IPR036188">
    <property type="entry name" value="FAD/NAD-bd_sf"/>
</dbReference>
<gene>
    <name evidence="1" type="ORF">EPD60_09360</name>
</gene>
<dbReference type="RefSeq" id="WP_131449103.1">
    <property type="nucleotide sequence ID" value="NZ_SJZI01000042.1"/>
</dbReference>
<dbReference type="AlphaFoldDB" id="A0A4R1BB39"/>
<evidence type="ECO:0000313" key="2">
    <source>
        <dbReference type="Proteomes" id="UP000295334"/>
    </source>
</evidence>